<dbReference type="PANTHER" id="PTHR30203:SF33">
    <property type="entry name" value="BLR4455 PROTEIN"/>
    <property type="match status" value="1"/>
</dbReference>
<dbReference type="InterPro" id="IPR003423">
    <property type="entry name" value="OMP_efflux"/>
</dbReference>
<dbReference type="RefSeq" id="WP_082752995.1">
    <property type="nucleotide sequence ID" value="NZ_CP014227.1"/>
</dbReference>
<evidence type="ECO:0000313" key="4">
    <source>
        <dbReference type="EMBL" id="SNV15958.1"/>
    </source>
</evidence>
<dbReference type="AlphaFoldDB" id="A0AAX2H3C4"/>
<dbReference type="Pfam" id="PF02321">
    <property type="entry name" value="OEP"/>
    <property type="match status" value="2"/>
</dbReference>
<keyword evidence="2" id="KW-0449">Lipoprotein</keyword>
<dbReference type="InterPro" id="IPR010131">
    <property type="entry name" value="MdtP/NodT-like"/>
</dbReference>
<dbReference type="Proteomes" id="UP000215539">
    <property type="component" value="Chromosome 1"/>
</dbReference>
<evidence type="ECO:0000313" key="5">
    <source>
        <dbReference type="Proteomes" id="UP000215539"/>
    </source>
</evidence>
<comment type="similarity">
    <text evidence="1 2">Belongs to the outer membrane factor (OMF) (TC 1.B.17) family.</text>
</comment>
<dbReference type="Gene3D" id="1.20.1600.10">
    <property type="entry name" value="Outer membrane efflux proteins (OEP)"/>
    <property type="match status" value="1"/>
</dbReference>
<keyword evidence="2" id="KW-1134">Transmembrane beta strand</keyword>
<organism evidence="4 5">
    <name type="scientific">Capnocytophaga haemolytica</name>
    <dbReference type="NCBI Taxonomy" id="45243"/>
    <lineage>
        <taxon>Bacteria</taxon>
        <taxon>Pseudomonadati</taxon>
        <taxon>Bacteroidota</taxon>
        <taxon>Flavobacteriia</taxon>
        <taxon>Flavobacteriales</taxon>
        <taxon>Flavobacteriaceae</taxon>
        <taxon>Capnocytophaga</taxon>
    </lineage>
</organism>
<keyword evidence="2" id="KW-0812">Transmembrane</keyword>
<dbReference type="GO" id="GO:0005886">
    <property type="term" value="C:plasma membrane"/>
    <property type="evidence" value="ECO:0007669"/>
    <property type="project" value="UniProtKB-SubCell"/>
</dbReference>
<dbReference type="EMBL" id="LT906449">
    <property type="protein sequence ID" value="SNV15958.1"/>
    <property type="molecule type" value="Genomic_DNA"/>
</dbReference>
<gene>
    <name evidence="4" type="primary">oprM_2</name>
    <name evidence="4" type="ORF">SAMEA44541418_02205</name>
</gene>
<feature type="coiled-coil region" evidence="3">
    <location>
        <begin position="426"/>
        <end position="453"/>
    </location>
</feature>
<evidence type="ECO:0000256" key="1">
    <source>
        <dbReference type="ARBA" id="ARBA00007613"/>
    </source>
</evidence>
<keyword evidence="3" id="KW-0175">Coiled coil</keyword>
<evidence type="ECO:0000256" key="2">
    <source>
        <dbReference type="RuleBase" id="RU362097"/>
    </source>
</evidence>
<sequence length="482" mass="53246">MKIMIYRTIAVMGVTIALVACAGRKQYERPDAYSDKLFRTETVDTANTSAGAIEWRELFTDSQLQGLISRALDRNLDVKVALENVRASHAYLKQSRMAFAPTLSASASYTRSTPSVNASGGMGERTYNNLFDLSGSASWELDVWGKLTAQNRAQYASFLASAEAYKAAQSEVVATLATAYYQLLMYDAQREILQHTIDLRQKSLETTKELKKAGSTTEVATQQTEALVLNAQSQLISIENSVWALENSICVLLGEEPHPIERGKLAEQKFPAQLHTGYAMTTLYNRPDIRRAELQLINAFELTNVACAGFYPSLTLTARGGVSSTELDTWFSAKSLFANFVAGLAQPILSARQVRTKYEVQRSAQEQALLTFKKALLTAGKEVSDALHNFAAQDEFIRLKTQEMEAYNKATDYSKQLFNSGMVNYLEVITAEVNRLNAELAVANAQFTKLQQGVVLYKALGGASQVNIDPATLSRGRKENKK</sequence>
<keyword evidence="2" id="KW-0564">Palmitate</keyword>
<comment type="subcellular location">
    <subcellularLocation>
        <location evidence="2">Cell membrane</location>
        <topology evidence="2">Lipid-anchor</topology>
    </subcellularLocation>
</comment>
<dbReference type="PANTHER" id="PTHR30203">
    <property type="entry name" value="OUTER MEMBRANE CATION EFFLUX PROTEIN"/>
    <property type="match status" value="1"/>
</dbReference>
<name>A0AAX2H3C4_9FLAO</name>
<protein>
    <submittedName>
        <fullName evidence="4">Outer membrane protein oprM</fullName>
    </submittedName>
</protein>
<dbReference type="Gene3D" id="2.20.200.10">
    <property type="entry name" value="Outer membrane efflux proteins (OEP)"/>
    <property type="match status" value="1"/>
</dbReference>
<keyword evidence="2" id="KW-0472">Membrane</keyword>
<proteinExistence type="inferred from homology"/>
<accession>A0AAX2H3C4</accession>
<dbReference type="GO" id="GO:0015562">
    <property type="term" value="F:efflux transmembrane transporter activity"/>
    <property type="evidence" value="ECO:0007669"/>
    <property type="project" value="InterPro"/>
</dbReference>
<evidence type="ECO:0000256" key="3">
    <source>
        <dbReference type="SAM" id="Coils"/>
    </source>
</evidence>
<reference evidence="4 5" key="1">
    <citation type="submission" date="2017-06" db="EMBL/GenBank/DDBJ databases">
        <authorList>
            <consortium name="Pathogen Informatics"/>
        </authorList>
    </citation>
    <scope>NUCLEOTIDE SEQUENCE [LARGE SCALE GENOMIC DNA]</scope>
    <source>
        <strain evidence="4 5">NCTC12947</strain>
    </source>
</reference>
<dbReference type="NCBIfam" id="TIGR01845">
    <property type="entry name" value="outer_NodT"/>
    <property type="match status" value="1"/>
</dbReference>
<dbReference type="PROSITE" id="PS51257">
    <property type="entry name" value="PROKAR_LIPOPROTEIN"/>
    <property type="match status" value="1"/>
</dbReference>
<dbReference type="SUPFAM" id="SSF56954">
    <property type="entry name" value="Outer membrane efflux proteins (OEP)"/>
    <property type="match status" value="1"/>
</dbReference>